<comment type="caution">
    <text evidence="1">The sequence shown here is derived from an EMBL/GenBank/DDBJ whole genome shotgun (WGS) entry which is preliminary data.</text>
</comment>
<gene>
    <name evidence="1" type="ORF">EDB92DRAFT_1801162</name>
</gene>
<evidence type="ECO:0000313" key="1">
    <source>
        <dbReference type="EMBL" id="KAH8987871.1"/>
    </source>
</evidence>
<keyword evidence="2" id="KW-1185">Reference proteome</keyword>
<name>A0AAD4Q6B7_9AGAM</name>
<dbReference type="EMBL" id="JAKELL010000045">
    <property type="protein sequence ID" value="KAH8987871.1"/>
    <property type="molecule type" value="Genomic_DNA"/>
</dbReference>
<protein>
    <submittedName>
        <fullName evidence="1">Uncharacterized protein</fullName>
    </submittedName>
</protein>
<dbReference type="AlphaFoldDB" id="A0AAD4Q6B7"/>
<feature type="non-terminal residue" evidence="1">
    <location>
        <position position="1"/>
    </location>
</feature>
<accession>A0AAD4Q6B7</accession>
<dbReference type="Proteomes" id="UP001201163">
    <property type="component" value="Unassembled WGS sequence"/>
</dbReference>
<organism evidence="1 2">
    <name type="scientific">Lactarius akahatsu</name>
    <dbReference type="NCBI Taxonomy" id="416441"/>
    <lineage>
        <taxon>Eukaryota</taxon>
        <taxon>Fungi</taxon>
        <taxon>Dikarya</taxon>
        <taxon>Basidiomycota</taxon>
        <taxon>Agaricomycotina</taxon>
        <taxon>Agaricomycetes</taxon>
        <taxon>Russulales</taxon>
        <taxon>Russulaceae</taxon>
        <taxon>Lactarius</taxon>
    </lineage>
</organism>
<proteinExistence type="predicted"/>
<reference evidence="1" key="1">
    <citation type="submission" date="2022-01" db="EMBL/GenBank/DDBJ databases">
        <title>Comparative genomics reveals a dynamic genome evolution in the ectomycorrhizal milk-cap (Lactarius) mushrooms.</title>
        <authorList>
            <consortium name="DOE Joint Genome Institute"/>
            <person name="Lebreton A."/>
            <person name="Tang N."/>
            <person name="Kuo A."/>
            <person name="LaButti K."/>
            <person name="Drula E."/>
            <person name="Barry K."/>
            <person name="Clum A."/>
            <person name="Lipzen A."/>
            <person name="Mousain D."/>
            <person name="Ng V."/>
            <person name="Wang R."/>
            <person name="Wang X."/>
            <person name="Dai Y."/>
            <person name="Henrissat B."/>
            <person name="Grigoriev I.V."/>
            <person name="Guerin-Laguette A."/>
            <person name="Yu F."/>
            <person name="Martin F.M."/>
        </authorList>
    </citation>
    <scope>NUCLEOTIDE SEQUENCE</scope>
    <source>
        <strain evidence="1">QP</strain>
    </source>
</reference>
<evidence type="ECO:0000313" key="2">
    <source>
        <dbReference type="Proteomes" id="UP001201163"/>
    </source>
</evidence>
<sequence length="81" mass="9182">STGTESGKTLPIALNALLDDPDRKLLTLTFSPLKHLQVTQESDFNSWYHIPTVVINEDTPREDMWWTVRHAFLSLGSGQPF</sequence>